<name>A0AAV2ZAY0_9STRA</name>
<evidence type="ECO:0000313" key="2">
    <source>
        <dbReference type="Proteomes" id="UP001146120"/>
    </source>
</evidence>
<dbReference type="Proteomes" id="UP001146120">
    <property type="component" value="Unassembled WGS sequence"/>
</dbReference>
<protein>
    <recommendedName>
        <fullName evidence="3">Tc1-like transposase DDE domain-containing protein</fullName>
    </recommendedName>
</protein>
<reference evidence="1" key="1">
    <citation type="submission" date="2022-11" db="EMBL/GenBank/DDBJ databases">
        <authorList>
            <person name="Morgan W.R."/>
            <person name="Tartar A."/>
        </authorList>
    </citation>
    <scope>NUCLEOTIDE SEQUENCE</scope>
    <source>
        <strain evidence="1">ARSEF 373</strain>
    </source>
</reference>
<organism evidence="1 2">
    <name type="scientific">Lagenidium giganteum</name>
    <dbReference type="NCBI Taxonomy" id="4803"/>
    <lineage>
        <taxon>Eukaryota</taxon>
        <taxon>Sar</taxon>
        <taxon>Stramenopiles</taxon>
        <taxon>Oomycota</taxon>
        <taxon>Peronosporomycetes</taxon>
        <taxon>Pythiales</taxon>
        <taxon>Pythiaceae</taxon>
    </lineage>
</organism>
<dbReference type="EMBL" id="DAKRPA010000022">
    <property type="protein sequence ID" value="DBA03219.1"/>
    <property type="molecule type" value="Genomic_DNA"/>
</dbReference>
<gene>
    <name evidence="1" type="ORF">N0F65_003939</name>
</gene>
<keyword evidence="2" id="KW-1185">Reference proteome</keyword>
<accession>A0AAV2ZAY0</accession>
<dbReference type="AlphaFoldDB" id="A0AAV2ZAY0"/>
<evidence type="ECO:0000313" key="1">
    <source>
        <dbReference type="EMBL" id="DBA03219.1"/>
    </source>
</evidence>
<comment type="caution">
    <text evidence="1">The sequence shown here is derived from an EMBL/GenBank/DDBJ whole genome shotgun (WGS) entry which is preliminary data.</text>
</comment>
<reference evidence="1" key="2">
    <citation type="journal article" date="2023" name="Microbiol Resour">
        <title>Decontamination and Annotation of the Draft Genome Sequence of the Oomycete Lagenidium giganteum ARSEF 373.</title>
        <authorList>
            <person name="Morgan W.R."/>
            <person name="Tartar A."/>
        </authorList>
    </citation>
    <scope>NUCLEOTIDE SEQUENCE</scope>
    <source>
        <strain evidence="1">ARSEF 373</strain>
    </source>
</reference>
<evidence type="ECO:0008006" key="3">
    <source>
        <dbReference type="Google" id="ProtNLM"/>
    </source>
</evidence>
<proteinExistence type="predicted"/>
<sequence>MSINRVIDSVSGDAGFGTTTNNQFHLRTNGSRRITISSAGLVGIGTTSPAKQLDIVGSTALTNSIYQILDGTVVYQQWFDGTQCTLQTFSNHPLTFASNNGSPQMSILTNGNVLVTNTLSATTLSAATLSGTLSTAAQPNITSIGTLCSLSVSESISGTLSTAAQTNITSVGNLTSLTTTFFLNNTTSLVNYQTWSNSLGTPVTSALQTSNVAPKFGTNCGRDFRLMTNSVTAIGDVNSTGVYRISGTDISTAITGITPGVVSASKAVIAGSNKVIAGMEKIGNTNSTANNWLNNSPASSYGLVVSSSANTDTTQLGSCIAFQNDSSLSLKCTWGTITLKKIANQYTMALCTRNGTACDKAIEITYDKALIVNGAAATTQLSVHGSSAFVDGSFRRVISARSDNVDPIVFDIQCHSGSGLTTTTAVAIGTLTNNDLRFMVNDSSKMTLAASNGYLGIGTTSPSAPLSVSGTASNTFNVGGALRNYGLYNYVEELKAALHASFPEQTKGLSISSILRMLRFELKLSRKVRALEAQPMKVQCYLVILACFYKHPEQLLFIEQQRTVDLVVDDTRGLAVARRVSILAACDVRGFVSWETTRGTFIRQSFHRGFVARIVPYLNPWPLPRSIVIMDNALIHMYTELEDAVHSCGAILLFLEHLHPLTLKVSVSLFSEGLTCDL</sequence>